<dbReference type="InterPro" id="IPR000352">
    <property type="entry name" value="Pep_chain_release_fac_I"/>
</dbReference>
<evidence type="ECO:0000313" key="7">
    <source>
        <dbReference type="EMBL" id="KAF2432213.1"/>
    </source>
</evidence>
<feature type="region of interest" description="Disordered" evidence="5">
    <location>
        <begin position="67"/>
        <end position="97"/>
    </location>
</feature>
<organism evidence="7 8">
    <name type="scientific">Tothia fuscella</name>
    <dbReference type="NCBI Taxonomy" id="1048955"/>
    <lineage>
        <taxon>Eukaryota</taxon>
        <taxon>Fungi</taxon>
        <taxon>Dikarya</taxon>
        <taxon>Ascomycota</taxon>
        <taxon>Pezizomycotina</taxon>
        <taxon>Dothideomycetes</taxon>
        <taxon>Pleosporomycetidae</taxon>
        <taxon>Venturiales</taxon>
        <taxon>Cylindrosympodiaceae</taxon>
        <taxon>Tothia</taxon>
    </lineage>
</organism>
<dbReference type="SUPFAM" id="SSF75620">
    <property type="entry name" value="Release factor"/>
    <property type="match status" value="1"/>
</dbReference>
<comment type="similarity">
    <text evidence="2">Belongs to the prokaryotic/mitochondrial release factor family.</text>
</comment>
<dbReference type="FunFam" id="3.30.160.20:FF:000065">
    <property type="entry name" value="Peptidyl-tRNA hydrolase domain protein"/>
    <property type="match status" value="1"/>
</dbReference>
<dbReference type="Proteomes" id="UP000800235">
    <property type="component" value="Unassembled WGS sequence"/>
</dbReference>
<dbReference type="PANTHER" id="PTHR46203:SF1">
    <property type="entry name" value="MITOCHONDRIAL TRANSLATION RELEASE FACTOR IN RESCUE"/>
    <property type="match status" value="1"/>
</dbReference>
<comment type="subcellular location">
    <subcellularLocation>
        <location evidence="1">Mitochondrion</location>
    </subcellularLocation>
</comment>
<reference evidence="7" key="1">
    <citation type="journal article" date="2020" name="Stud. Mycol.">
        <title>101 Dothideomycetes genomes: a test case for predicting lifestyles and emergence of pathogens.</title>
        <authorList>
            <person name="Haridas S."/>
            <person name="Albert R."/>
            <person name="Binder M."/>
            <person name="Bloem J."/>
            <person name="Labutti K."/>
            <person name="Salamov A."/>
            <person name="Andreopoulos B."/>
            <person name="Baker S."/>
            <person name="Barry K."/>
            <person name="Bills G."/>
            <person name="Bluhm B."/>
            <person name="Cannon C."/>
            <person name="Castanera R."/>
            <person name="Culley D."/>
            <person name="Daum C."/>
            <person name="Ezra D."/>
            <person name="Gonzalez J."/>
            <person name="Henrissat B."/>
            <person name="Kuo A."/>
            <person name="Liang C."/>
            <person name="Lipzen A."/>
            <person name="Lutzoni F."/>
            <person name="Magnuson J."/>
            <person name="Mondo S."/>
            <person name="Nolan M."/>
            <person name="Ohm R."/>
            <person name="Pangilinan J."/>
            <person name="Park H.-J."/>
            <person name="Ramirez L."/>
            <person name="Alfaro M."/>
            <person name="Sun H."/>
            <person name="Tritt A."/>
            <person name="Yoshinaga Y."/>
            <person name="Zwiers L.-H."/>
            <person name="Turgeon B."/>
            <person name="Goodwin S."/>
            <person name="Spatafora J."/>
            <person name="Crous P."/>
            <person name="Grigoriev I."/>
        </authorList>
    </citation>
    <scope>NUCLEOTIDE SEQUENCE</scope>
    <source>
        <strain evidence="7">CBS 130266</strain>
    </source>
</reference>
<keyword evidence="4" id="KW-0496">Mitochondrion</keyword>
<evidence type="ECO:0000256" key="2">
    <source>
        <dbReference type="ARBA" id="ARBA00010835"/>
    </source>
</evidence>
<feature type="region of interest" description="Disordered" evidence="5">
    <location>
        <begin position="155"/>
        <end position="220"/>
    </location>
</feature>
<feature type="compositionally biased region" description="Basic and acidic residues" evidence="5">
    <location>
        <begin position="200"/>
        <end position="220"/>
    </location>
</feature>
<name>A0A9P4NVS0_9PEZI</name>
<feature type="compositionally biased region" description="Basic and acidic residues" evidence="5">
    <location>
        <begin position="170"/>
        <end position="181"/>
    </location>
</feature>
<accession>A0A9P4NVS0</accession>
<feature type="domain" description="Prokaryotic-type class I peptide chain release factors" evidence="6">
    <location>
        <begin position="75"/>
        <end position="171"/>
    </location>
</feature>
<dbReference type="PANTHER" id="PTHR46203">
    <property type="entry name" value="PROBABLE PEPTIDE CHAIN RELEASE FACTOR C12ORF65"/>
    <property type="match status" value="1"/>
</dbReference>
<dbReference type="EMBL" id="MU007027">
    <property type="protein sequence ID" value="KAF2432213.1"/>
    <property type="molecule type" value="Genomic_DNA"/>
</dbReference>
<feature type="compositionally biased region" description="Basic residues" evidence="5">
    <location>
        <begin position="155"/>
        <end position="169"/>
    </location>
</feature>
<dbReference type="GO" id="GO:0003747">
    <property type="term" value="F:translation release factor activity"/>
    <property type="evidence" value="ECO:0007669"/>
    <property type="project" value="InterPro"/>
</dbReference>
<evidence type="ECO:0000313" key="8">
    <source>
        <dbReference type="Proteomes" id="UP000800235"/>
    </source>
</evidence>
<dbReference type="AlphaFoldDB" id="A0A9P4NVS0"/>
<dbReference type="InterPro" id="IPR045853">
    <property type="entry name" value="Pep_chain_release_fac_I_sf"/>
</dbReference>
<gene>
    <name evidence="7" type="ORF">EJ08DRAFT_659225</name>
</gene>
<comment type="caution">
    <text evidence="7">The sequence shown here is derived from an EMBL/GenBank/DDBJ whole genome shotgun (WGS) entry which is preliminary data.</text>
</comment>
<sequence>MPMIMVERIMRSVVDEIGSSMALSLSMQSFSSLKRPGLEWFVYPELTQMIPQSRAFTLSISTLEKQKQLPPRKPIPETDLDESFLRGSGPGGQKINKTSSAVQLKHLPSGIVVKCQSTRSRDQNRKNARRLLMDKLEVIEKGGESRVAIKAAVKAKRKASKTKKAKRKYKLLDEGKERNEEGQEEEDDSLDEGVDVVWENEEKGKEKEVGSEQDVRREGG</sequence>
<dbReference type="GO" id="GO:0032543">
    <property type="term" value="P:mitochondrial translation"/>
    <property type="evidence" value="ECO:0007669"/>
    <property type="project" value="UniProtKB-ARBA"/>
</dbReference>
<dbReference type="OrthoDB" id="277888at2759"/>
<evidence type="ECO:0000256" key="4">
    <source>
        <dbReference type="ARBA" id="ARBA00023128"/>
    </source>
</evidence>
<keyword evidence="8" id="KW-1185">Reference proteome</keyword>
<dbReference type="Gene3D" id="3.30.160.20">
    <property type="match status" value="1"/>
</dbReference>
<evidence type="ECO:0000256" key="3">
    <source>
        <dbReference type="ARBA" id="ARBA00022946"/>
    </source>
</evidence>
<protein>
    <recommendedName>
        <fullName evidence="6">Prokaryotic-type class I peptide chain release factors domain-containing protein</fullName>
    </recommendedName>
</protein>
<dbReference type="InterPro" id="IPR052405">
    <property type="entry name" value="Mito_Transl_Release_Factor"/>
</dbReference>
<dbReference type="GO" id="GO:0005739">
    <property type="term" value="C:mitochondrion"/>
    <property type="evidence" value="ECO:0007669"/>
    <property type="project" value="UniProtKB-SubCell"/>
</dbReference>
<keyword evidence="3" id="KW-0809">Transit peptide</keyword>
<evidence type="ECO:0000256" key="5">
    <source>
        <dbReference type="SAM" id="MobiDB-lite"/>
    </source>
</evidence>
<evidence type="ECO:0000256" key="1">
    <source>
        <dbReference type="ARBA" id="ARBA00004173"/>
    </source>
</evidence>
<evidence type="ECO:0000259" key="6">
    <source>
        <dbReference type="Pfam" id="PF00472"/>
    </source>
</evidence>
<proteinExistence type="inferred from homology"/>
<dbReference type="Pfam" id="PF00472">
    <property type="entry name" value="RF-1"/>
    <property type="match status" value="1"/>
</dbReference>
<feature type="compositionally biased region" description="Acidic residues" evidence="5">
    <location>
        <begin position="182"/>
        <end position="194"/>
    </location>
</feature>